<dbReference type="GO" id="GO:0019068">
    <property type="term" value="P:virion assembly"/>
    <property type="evidence" value="ECO:0007669"/>
    <property type="project" value="InterPro"/>
</dbReference>
<dbReference type="Proteomes" id="UP000190188">
    <property type="component" value="Unassembled WGS sequence"/>
</dbReference>
<comment type="caution">
    <text evidence="2">The sequence shown here is derived from an EMBL/GenBank/DDBJ whole genome shotgun (WGS) entry which is preliminary data.</text>
</comment>
<evidence type="ECO:0000313" key="2">
    <source>
        <dbReference type="EMBL" id="OPA76750.1"/>
    </source>
</evidence>
<organism evidence="2 3">
    <name type="scientific">Paenibacillus selenitireducens</name>
    <dbReference type="NCBI Taxonomy" id="1324314"/>
    <lineage>
        <taxon>Bacteria</taxon>
        <taxon>Bacillati</taxon>
        <taxon>Bacillota</taxon>
        <taxon>Bacilli</taxon>
        <taxon>Bacillales</taxon>
        <taxon>Paenibacillaceae</taxon>
        <taxon>Paenibacillus</taxon>
    </lineage>
</organism>
<dbReference type="AlphaFoldDB" id="A0A1T2XA84"/>
<name>A0A1T2XA84_9BACL</name>
<reference evidence="2 3" key="1">
    <citation type="submission" date="2017-01" db="EMBL/GenBank/DDBJ databases">
        <title>Genome analysis of Paenibacillus selenitrireducens ES3-24.</title>
        <authorList>
            <person name="Xu D."/>
            <person name="Yao R."/>
            <person name="Zheng S."/>
        </authorList>
    </citation>
    <scope>NUCLEOTIDE SEQUENCE [LARGE SCALE GENOMIC DNA]</scope>
    <source>
        <strain evidence="2 3">ES3-24</strain>
    </source>
</reference>
<proteinExistence type="predicted"/>
<dbReference type="STRING" id="1324314.BVG16_16395"/>
<dbReference type="GO" id="GO:0005198">
    <property type="term" value="F:structural molecule activity"/>
    <property type="evidence" value="ECO:0007669"/>
    <property type="project" value="InterPro"/>
</dbReference>
<accession>A0A1T2XA84</accession>
<sequence length="543" mass="60162">MKNGLLLPNTAMSTGKQQRADPILNKGYSDAGASFTKKAMKGMIPNSGSPREDIDYNNATLRQRARMLYMAAPIATSAIRTNRTNVVGIGLKLKSTINREVLKMTPEAAESWQKHTEAEFELWAGRKRSCDATGINDFNSMQQLALVSWLVSGDVFAITKYRDRTTLMPYGLRIHIIESDRVRTPVKYGSLSSNYTTGKSGNGNMIYDGVEVDSEGAVVAYHIANTYPQSIDSSITEFIRVLAYGEKTGLPNIMHVMESERPEQYRGVTYLAHVIEPLLQMRRYTEAEIMAALVQSFFTAFIKSESDPNNMPYNEVGGQQEVSRDPNEYEMGPGTINVMEPGEDVEFGSPTHPNSGFDVFMRAISEQIGAALEVPADLLLKSFNSSYSASRAALLEAWKAFRMRRVWLTNDFCRPIYEVWLTEAVALGRISAPGFLTDPLIRQAYLGSEWIGPSQGQIDPVKEITAAVLAIDNGLSTREQETIKLNGGQYSNNVEQLAIENEKLMAAKGQQSNESIVNNESVVKNVVKMVIKEALQGDVQSKT</sequence>
<dbReference type="RefSeq" id="WP_198957488.1">
    <property type="nucleotide sequence ID" value="NZ_MSZX01000006.1"/>
</dbReference>
<keyword evidence="3" id="KW-1185">Reference proteome</keyword>
<evidence type="ECO:0000256" key="1">
    <source>
        <dbReference type="SAM" id="MobiDB-lite"/>
    </source>
</evidence>
<dbReference type="NCBIfam" id="TIGR01539">
    <property type="entry name" value="portal_lambda"/>
    <property type="match status" value="1"/>
</dbReference>
<evidence type="ECO:0000313" key="3">
    <source>
        <dbReference type="Proteomes" id="UP000190188"/>
    </source>
</evidence>
<gene>
    <name evidence="2" type="ORF">BVG16_16395</name>
</gene>
<protein>
    <submittedName>
        <fullName evidence="2">Phage portal protein</fullName>
    </submittedName>
</protein>
<dbReference type="InterPro" id="IPR006429">
    <property type="entry name" value="Phage_lambda_portal"/>
</dbReference>
<dbReference type="EMBL" id="MSZX01000006">
    <property type="protein sequence ID" value="OPA76750.1"/>
    <property type="molecule type" value="Genomic_DNA"/>
</dbReference>
<feature type="region of interest" description="Disordered" evidence="1">
    <location>
        <begin position="1"/>
        <end position="24"/>
    </location>
</feature>
<dbReference type="Pfam" id="PF05136">
    <property type="entry name" value="Phage_portal_2"/>
    <property type="match status" value="1"/>
</dbReference>